<dbReference type="EMBL" id="JACHNA010000001">
    <property type="protein sequence ID" value="MBB4736519.1"/>
    <property type="molecule type" value="Genomic_DNA"/>
</dbReference>
<organism evidence="2 3">
    <name type="scientific">Micrococcus cohnii</name>
    <dbReference type="NCBI Taxonomy" id="993416"/>
    <lineage>
        <taxon>Bacteria</taxon>
        <taxon>Bacillati</taxon>
        <taxon>Actinomycetota</taxon>
        <taxon>Actinomycetes</taxon>
        <taxon>Micrococcales</taxon>
        <taxon>Micrococcaceae</taxon>
        <taxon>Micrococcus</taxon>
    </lineage>
</organism>
<proteinExistence type="predicted"/>
<accession>A0A7W7M4C3</accession>
<reference evidence="2 3" key="1">
    <citation type="submission" date="2020-08" db="EMBL/GenBank/DDBJ databases">
        <title>Sequencing the genomes of 1000 actinobacteria strains.</title>
        <authorList>
            <person name="Klenk H.-P."/>
        </authorList>
    </citation>
    <scope>NUCLEOTIDE SEQUENCE [LARGE SCALE GENOMIC DNA]</scope>
    <source>
        <strain evidence="2 3">DSM 23974</strain>
    </source>
</reference>
<feature type="compositionally biased region" description="Low complexity" evidence="1">
    <location>
        <begin position="171"/>
        <end position="181"/>
    </location>
</feature>
<evidence type="ECO:0000313" key="2">
    <source>
        <dbReference type="EMBL" id="MBB4736519.1"/>
    </source>
</evidence>
<dbReference type="AlphaFoldDB" id="A0A7W7M4C3"/>
<evidence type="ECO:0000313" key="3">
    <source>
        <dbReference type="Proteomes" id="UP000540191"/>
    </source>
</evidence>
<keyword evidence="3" id="KW-1185">Reference proteome</keyword>
<evidence type="ECO:0000256" key="1">
    <source>
        <dbReference type="SAM" id="MobiDB-lite"/>
    </source>
</evidence>
<name>A0A7W7M4C3_9MICC</name>
<dbReference type="Proteomes" id="UP000540191">
    <property type="component" value="Unassembled WGS sequence"/>
</dbReference>
<feature type="compositionally biased region" description="Polar residues" evidence="1">
    <location>
        <begin position="117"/>
        <end position="129"/>
    </location>
</feature>
<comment type="caution">
    <text evidence="2">The sequence shown here is derived from an EMBL/GenBank/DDBJ whole genome shotgun (WGS) entry which is preliminary data.</text>
</comment>
<dbReference type="RefSeq" id="WP_184242178.1">
    <property type="nucleotide sequence ID" value="NZ_JACHNA010000001.1"/>
</dbReference>
<protein>
    <submittedName>
        <fullName evidence="2">Uncharacterized protein</fullName>
    </submittedName>
</protein>
<feature type="region of interest" description="Disordered" evidence="1">
    <location>
        <begin position="109"/>
        <end position="181"/>
    </location>
</feature>
<feature type="compositionally biased region" description="Basic and acidic residues" evidence="1">
    <location>
        <begin position="155"/>
        <end position="170"/>
    </location>
</feature>
<gene>
    <name evidence="2" type="ORF">HDA30_002027</name>
</gene>
<sequence length="273" mass="29043">MEYVFPLLAVVLIGALVWGVTRWLGRSSGAVSERGGAGSGVGPDRAQQAAGLLDEDAHRTVYGFIATNRTVDAVAAYRRHTGRSLTEAVLDVQSLASHPQVHTVSAPWQDDADEASAPQQRVSDAQSSAGARHDGVRSAPETGTTAAEEPQTAVDADRAEAEGEGRRENGADASSDVGDDAGAAVLPDELTVPAEWTAAEPVAAEQHFQVEFIRPEGSVRLSSEDLSPWLRDQLAAMLRDGDLESAAVQLSSHTELSVPESFELLQRLRDEQR</sequence>